<proteinExistence type="predicted"/>
<organism evidence="2 3">
    <name type="scientific">Lentilactobacillus raoultii</name>
    <dbReference type="NCBI Taxonomy" id="1987503"/>
    <lineage>
        <taxon>Bacteria</taxon>
        <taxon>Bacillati</taxon>
        <taxon>Bacillota</taxon>
        <taxon>Bacilli</taxon>
        <taxon>Lactobacillales</taxon>
        <taxon>Lactobacillaceae</taxon>
        <taxon>Lentilactobacillus</taxon>
    </lineage>
</organism>
<evidence type="ECO:0000259" key="1">
    <source>
        <dbReference type="Pfam" id="PF13454"/>
    </source>
</evidence>
<dbReference type="Proteomes" id="UP001597156">
    <property type="component" value="Unassembled WGS sequence"/>
</dbReference>
<dbReference type="InterPro" id="IPR038732">
    <property type="entry name" value="HpyO/CreE_NAD-binding"/>
</dbReference>
<accession>A0ABW3PRG2</accession>
<evidence type="ECO:0000313" key="3">
    <source>
        <dbReference type="Proteomes" id="UP001597156"/>
    </source>
</evidence>
<sequence>MEVGIIGAGPRGILVTSQLFNQYKYNSDQSAPLSITLFDPYGIGGRVWRADQWEGLIMNTPADQITLFTDESVNMTGKVFDGPCLFEWAPSDDAHDYLTSHGYSEAMINAARHLGSKDYAPRVLYGAYIRWFYDELLKLKPDEITVTLQEDQVTALTPQPGGGAKLATHDQTFKFDKVVMSLGQQDNYLSKSEQSFAQYAEDNHLRYLAPTHPGDADLSDIPAGEDILIRGLGLSFNDYISELTLGRGGQFMHNPDGSLSYQPSGREPRIIAGSGRGIPYYPKAISEKGYGEQVKPVFLTDANMDAASINGKLPYAKFIKLLTLDMALVYYSLVINDRYPSKSATAFKKQFIAADDPEMVVKSFGFEEEDHFDWDYILDPFKDVKVVSTQDYQSIILSWLDNVTTDAKMGSKTGPLGSALELLRDFRTQIREMVAKERLSNADYINKFLGQFDSDNNFLSIGAPALRSEQLSALIRSGLVIIMAPGMQVKGRDGWFVAASPKRNTDQFRSSTLLEARLPKPNLTISANPVLEDLVNNGNARPRILQADQQEVQLPSVDVDPKTDQLRNKAGNVEQDLYIWGLSLDGLRYITAASPRPGVNDPALQTADKIAANVLGVPSATNIQMN</sequence>
<comment type="caution">
    <text evidence="2">The sequence shown here is derived from an EMBL/GenBank/DDBJ whole genome shotgun (WGS) entry which is preliminary data.</text>
</comment>
<dbReference type="PANTHER" id="PTHR40254">
    <property type="entry name" value="BLR0577 PROTEIN"/>
    <property type="match status" value="1"/>
</dbReference>
<dbReference type="RefSeq" id="WP_121977617.1">
    <property type="nucleotide sequence ID" value="NZ_JBHTLH010000015.1"/>
</dbReference>
<evidence type="ECO:0000313" key="2">
    <source>
        <dbReference type="EMBL" id="MFD1124845.1"/>
    </source>
</evidence>
<dbReference type="EMBL" id="JBHTLH010000015">
    <property type="protein sequence ID" value="MFD1124845.1"/>
    <property type="molecule type" value="Genomic_DNA"/>
</dbReference>
<keyword evidence="3" id="KW-1185">Reference proteome</keyword>
<gene>
    <name evidence="2" type="ORF">ACFQ22_05620</name>
</gene>
<feature type="domain" description="FAD-dependent urate hydroxylase HpyO/Asp monooxygenase CreE-like FAD/NAD(P)-binding" evidence="1">
    <location>
        <begin position="5"/>
        <end position="184"/>
    </location>
</feature>
<dbReference type="InterPro" id="IPR052189">
    <property type="entry name" value="L-asp_N-monooxygenase_NS-form"/>
</dbReference>
<reference evidence="3" key="1">
    <citation type="journal article" date="2019" name="Int. J. Syst. Evol. Microbiol.">
        <title>The Global Catalogue of Microorganisms (GCM) 10K type strain sequencing project: providing services to taxonomists for standard genome sequencing and annotation.</title>
        <authorList>
            <consortium name="The Broad Institute Genomics Platform"/>
            <consortium name="The Broad Institute Genome Sequencing Center for Infectious Disease"/>
            <person name="Wu L."/>
            <person name="Ma J."/>
        </authorList>
    </citation>
    <scope>NUCLEOTIDE SEQUENCE [LARGE SCALE GENOMIC DNA]</scope>
    <source>
        <strain evidence="3">CCUG 71848</strain>
    </source>
</reference>
<protein>
    <submittedName>
        <fullName evidence="2">FAD/NAD(P)-binding protein</fullName>
    </submittedName>
</protein>
<name>A0ABW3PRG2_9LACO</name>
<dbReference type="Pfam" id="PF13454">
    <property type="entry name" value="NAD_binding_9"/>
    <property type="match status" value="1"/>
</dbReference>
<dbReference type="InterPro" id="IPR036188">
    <property type="entry name" value="FAD/NAD-bd_sf"/>
</dbReference>
<dbReference type="PANTHER" id="PTHR40254:SF1">
    <property type="entry name" value="BLR0577 PROTEIN"/>
    <property type="match status" value="1"/>
</dbReference>
<dbReference type="SUPFAM" id="SSF51905">
    <property type="entry name" value="FAD/NAD(P)-binding domain"/>
    <property type="match status" value="1"/>
</dbReference>